<name>A0ABP8IJ78_9BACT</name>
<evidence type="ECO:0000313" key="3">
    <source>
        <dbReference type="Proteomes" id="UP001501153"/>
    </source>
</evidence>
<feature type="compositionally biased region" description="Pro residues" evidence="1">
    <location>
        <begin position="237"/>
        <end position="268"/>
    </location>
</feature>
<keyword evidence="3" id="KW-1185">Reference proteome</keyword>
<dbReference type="Proteomes" id="UP001501153">
    <property type="component" value="Unassembled WGS sequence"/>
</dbReference>
<protein>
    <recommendedName>
        <fullName evidence="4">DUF4476 domain-containing protein</fullName>
    </recommendedName>
</protein>
<dbReference type="RefSeq" id="WP_345236605.1">
    <property type="nucleotide sequence ID" value="NZ_BAABGZ010000029.1"/>
</dbReference>
<sequence>MNDKYSFAKCEQYGRRLAARLCDQHFGSQPDATLDGPAILKFTSVRQVNLLVVRQLMGQWQGEMARLRSPYFDFEAEPVQTALTQFMNVLSRHIRVGRAAFEPLLARAAADTLLIVADPTGTFERLFLGNEPEPKVARLRENLRYIDFDKDFFQGFIDSLTSTAEPTREFLLQRFGLYHAANYKAHQPMQRLVTALSSLLPLTEADLREDGPVSAISAAPAAPAEPSAKPLAKAEPVPTPALPPTPPPAAAPAPAAAPQPAPVEVVPEPPKPTPVAPIAVPSFVAAAPPEPLAAPVPPAPAPASSEGPLIPLHEKLKAHRPANAPLAETLRASAGTAPMSERSAPKVETLREAISINQRFSFINELFNGENMEYHSAIQQLDSYPNAELARSFVNNDLSQRYDWSRKEEHVNKLLKLIERKFA</sequence>
<feature type="region of interest" description="Disordered" evidence="1">
    <location>
        <begin position="219"/>
        <end position="268"/>
    </location>
</feature>
<accession>A0ABP8IJ78</accession>
<gene>
    <name evidence="2" type="ORF">GCM10023185_27140</name>
</gene>
<organism evidence="2 3">
    <name type="scientific">Hymenobacter saemangeumensis</name>
    <dbReference type="NCBI Taxonomy" id="1084522"/>
    <lineage>
        <taxon>Bacteria</taxon>
        <taxon>Pseudomonadati</taxon>
        <taxon>Bacteroidota</taxon>
        <taxon>Cytophagia</taxon>
        <taxon>Cytophagales</taxon>
        <taxon>Hymenobacteraceae</taxon>
        <taxon>Hymenobacter</taxon>
    </lineage>
</organism>
<evidence type="ECO:0000313" key="2">
    <source>
        <dbReference type="EMBL" id="GAA4359965.1"/>
    </source>
</evidence>
<evidence type="ECO:0008006" key="4">
    <source>
        <dbReference type="Google" id="ProtNLM"/>
    </source>
</evidence>
<proteinExistence type="predicted"/>
<comment type="caution">
    <text evidence="2">The sequence shown here is derived from an EMBL/GenBank/DDBJ whole genome shotgun (WGS) entry which is preliminary data.</text>
</comment>
<evidence type="ECO:0000256" key="1">
    <source>
        <dbReference type="SAM" id="MobiDB-lite"/>
    </source>
</evidence>
<feature type="compositionally biased region" description="Low complexity" evidence="1">
    <location>
        <begin position="219"/>
        <end position="236"/>
    </location>
</feature>
<dbReference type="EMBL" id="BAABGZ010000029">
    <property type="protein sequence ID" value="GAA4359965.1"/>
    <property type="molecule type" value="Genomic_DNA"/>
</dbReference>
<reference evidence="3" key="1">
    <citation type="journal article" date="2019" name="Int. J. Syst. Evol. Microbiol.">
        <title>The Global Catalogue of Microorganisms (GCM) 10K type strain sequencing project: providing services to taxonomists for standard genome sequencing and annotation.</title>
        <authorList>
            <consortium name="The Broad Institute Genomics Platform"/>
            <consortium name="The Broad Institute Genome Sequencing Center for Infectious Disease"/>
            <person name="Wu L."/>
            <person name="Ma J."/>
        </authorList>
    </citation>
    <scope>NUCLEOTIDE SEQUENCE [LARGE SCALE GENOMIC DNA]</scope>
    <source>
        <strain evidence="3">JCM 17923</strain>
    </source>
</reference>